<name>A0A8R7V6H5_TRIUA</name>
<organism evidence="2 3">
    <name type="scientific">Triticum urartu</name>
    <name type="common">Red wild einkorn</name>
    <name type="synonym">Crithodium urartu</name>
    <dbReference type="NCBI Taxonomy" id="4572"/>
    <lineage>
        <taxon>Eukaryota</taxon>
        <taxon>Viridiplantae</taxon>
        <taxon>Streptophyta</taxon>
        <taxon>Embryophyta</taxon>
        <taxon>Tracheophyta</taxon>
        <taxon>Spermatophyta</taxon>
        <taxon>Magnoliopsida</taxon>
        <taxon>Liliopsida</taxon>
        <taxon>Poales</taxon>
        <taxon>Poaceae</taxon>
        <taxon>BOP clade</taxon>
        <taxon>Pooideae</taxon>
        <taxon>Triticodae</taxon>
        <taxon>Triticeae</taxon>
        <taxon>Triticinae</taxon>
        <taxon>Triticum</taxon>
    </lineage>
</organism>
<dbReference type="EnsemblPlants" id="TuG1812G0700002731.01.T01">
    <property type="protein sequence ID" value="TuG1812G0700002731.01.T01.cds432488"/>
    <property type="gene ID" value="TuG1812G0700002731.01"/>
</dbReference>
<dbReference type="Gramene" id="TuG1812G0700002731.01.T01">
    <property type="protein sequence ID" value="TuG1812G0700002731.01.T01.cds432488"/>
    <property type="gene ID" value="TuG1812G0700002731.01"/>
</dbReference>
<feature type="region of interest" description="Disordered" evidence="1">
    <location>
        <begin position="172"/>
        <end position="273"/>
    </location>
</feature>
<proteinExistence type="predicted"/>
<keyword evidence="3" id="KW-1185">Reference proteome</keyword>
<protein>
    <submittedName>
        <fullName evidence="2">Uncharacterized protein</fullName>
    </submittedName>
</protein>
<dbReference type="Proteomes" id="UP000015106">
    <property type="component" value="Chromosome 7"/>
</dbReference>
<reference evidence="3" key="1">
    <citation type="journal article" date="2013" name="Nature">
        <title>Draft genome of the wheat A-genome progenitor Triticum urartu.</title>
        <authorList>
            <person name="Ling H.Q."/>
            <person name="Zhao S."/>
            <person name="Liu D."/>
            <person name="Wang J."/>
            <person name="Sun H."/>
            <person name="Zhang C."/>
            <person name="Fan H."/>
            <person name="Li D."/>
            <person name="Dong L."/>
            <person name="Tao Y."/>
            <person name="Gao C."/>
            <person name="Wu H."/>
            <person name="Li Y."/>
            <person name="Cui Y."/>
            <person name="Guo X."/>
            <person name="Zheng S."/>
            <person name="Wang B."/>
            <person name="Yu K."/>
            <person name="Liang Q."/>
            <person name="Yang W."/>
            <person name="Lou X."/>
            <person name="Chen J."/>
            <person name="Feng M."/>
            <person name="Jian J."/>
            <person name="Zhang X."/>
            <person name="Luo G."/>
            <person name="Jiang Y."/>
            <person name="Liu J."/>
            <person name="Wang Z."/>
            <person name="Sha Y."/>
            <person name="Zhang B."/>
            <person name="Wu H."/>
            <person name="Tang D."/>
            <person name="Shen Q."/>
            <person name="Xue P."/>
            <person name="Zou S."/>
            <person name="Wang X."/>
            <person name="Liu X."/>
            <person name="Wang F."/>
            <person name="Yang Y."/>
            <person name="An X."/>
            <person name="Dong Z."/>
            <person name="Zhang K."/>
            <person name="Zhang X."/>
            <person name="Luo M.C."/>
            <person name="Dvorak J."/>
            <person name="Tong Y."/>
            <person name="Wang J."/>
            <person name="Yang H."/>
            <person name="Li Z."/>
            <person name="Wang D."/>
            <person name="Zhang A."/>
            <person name="Wang J."/>
        </authorList>
    </citation>
    <scope>NUCLEOTIDE SEQUENCE</scope>
    <source>
        <strain evidence="3">cv. G1812</strain>
    </source>
</reference>
<reference evidence="2" key="2">
    <citation type="submission" date="2018-03" db="EMBL/GenBank/DDBJ databases">
        <title>The Triticum urartu genome reveals the dynamic nature of wheat genome evolution.</title>
        <authorList>
            <person name="Ling H."/>
            <person name="Ma B."/>
            <person name="Shi X."/>
            <person name="Liu H."/>
            <person name="Dong L."/>
            <person name="Sun H."/>
            <person name="Cao Y."/>
            <person name="Gao Q."/>
            <person name="Zheng S."/>
            <person name="Li Y."/>
            <person name="Yu Y."/>
            <person name="Du H."/>
            <person name="Qi M."/>
            <person name="Li Y."/>
            <person name="Yu H."/>
            <person name="Cui Y."/>
            <person name="Wang N."/>
            <person name="Chen C."/>
            <person name="Wu H."/>
            <person name="Zhao Y."/>
            <person name="Zhang J."/>
            <person name="Li Y."/>
            <person name="Zhou W."/>
            <person name="Zhang B."/>
            <person name="Hu W."/>
            <person name="Eijk M."/>
            <person name="Tang J."/>
            <person name="Witsenboer H."/>
            <person name="Zhao S."/>
            <person name="Li Z."/>
            <person name="Zhang A."/>
            <person name="Wang D."/>
            <person name="Liang C."/>
        </authorList>
    </citation>
    <scope>NUCLEOTIDE SEQUENCE [LARGE SCALE GENOMIC DNA]</scope>
    <source>
        <strain evidence="2">cv. G1812</strain>
    </source>
</reference>
<feature type="compositionally biased region" description="Acidic residues" evidence="1">
    <location>
        <begin position="193"/>
        <end position="207"/>
    </location>
</feature>
<evidence type="ECO:0000313" key="3">
    <source>
        <dbReference type="Proteomes" id="UP000015106"/>
    </source>
</evidence>
<dbReference type="AlphaFoldDB" id="A0A8R7V6H5"/>
<sequence length="273" mass="29172">MVALPQLVSGYLPENHMRPVAVRPHDGHRARVGGYLPDDLHGRRGGVDVAVAAADGSEGGDRLQRDRREGAQAVDEEADDVFPRQAAVLVAAERGRPRPADRLGRGGARRAGDLGRGLVEGREGLLVDGASFREVLADEDSPRPLLHQVHYLYQPGVGLDLADQRRLPRHHLTDRSSHCVRLGASSSGMGGYEGDDVEGAEQPDDGGGEGRQRGGAVAPDGHGGLRRRRDGRGGRGERRGGRHARERRLAGGEVGGCRAEEDDVGHPLRAMLT</sequence>
<accession>A0A8R7V6H5</accession>
<evidence type="ECO:0000313" key="2">
    <source>
        <dbReference type="EnsemblPlants" id="TuG1812G0700002731.01.T01.cds432488"/>
    </source>
</evidence>
<evidence type="ECO:0000256" key="1">
    <source>
        <dbReference type="SAM" id="MobiDB-lite"/>
    </source>
</evidence>
<reference evidence="2" key="3">
    <citation type="submission" date="2022-06" db="UniProtKB">
        <authorList>
            <consortium name="EnsemblPlants"/>
        </authorList>
    </citation>
    <scope>IDENTIFICATION</scope>
</reference>